<feature type="region of interest" description="Disordered" evidence="1">
    <location>
        <begin position="66"/>
        <end position="155"/>
    </location>
</feature>
<organism evidence="2 3">
    <name type="scientific">Ensifer adhaerens</name>
    <name type="common">Sinorhizobium morelense</name>
    <dbReference type="NCBI Taxonomy" id="106592"/>
    <lineage>
        <taxon>Bacteria</taxon>
        <taxon>Pseudomonadati</taxon>
        <taxon>Pseudomonadota</taxon>
        <taxon>Alphaproteobacteria</taxon>
        <taxon>Hyphomicrobiales</taxon>
        <taxon>Rhizobiaceae</taxon>
        <taxon>Sinorhizobium/Ensifer group</taxon>
        <taxon>Ensifer</taxon>
    </lineage>
</organism>
<proteinExistence type="predicted"/>
<sequence>MTYIASPRTAKGTLERSADCYQCFSSILSAHEGRDSWQDFETEWVAAAVEAGWEEDEVRAALKRFRSADEAASASSAMPDAEQKSSSEALSAQGPRDEQPEGNESARGLQESAQREERRIELQKGSPLAKGEERFEERSRSSDGKSAGEKQDPKA</sequence>
<gene>
    <name evidence="2" type="ORF">NE863_28320</name>
</gene>
<feature type="compositionally biased region" description="Low complexity" evidence="1">
    <location>
        <begin position="70"/>
        <end position="80"/>
    </location>
</feature>
<keyword evidence="2" id="KW-0614">Plasmid</keyword>
<feature type="compositionally biased region" description="Basic and acidic residues" evidence="1">
    <location>
        <begin position="113"/>
        <end position="122"/>
    </location>
</feature>
<dbReference type="AlphaFoldDB" id="A0A9Q9DEX2"/>
<evidence type="ECO:0000256" key="1">
    <source>
        <dbReference type="SAM" id="MobiDB-lite"/>
    </source>
</evidence>
<dbReference type="EMBL" id="CP098809">
    <property type="protein sequence ID" value="USJ28402.1"/>
    <property type="molecule type" value="Genomic_DNA"/>
</dbReference>
<protein>
    <submittedName>
        <fullName evidence="2">Uncharacterized protein</fullName>
    </submittedName>
</protein>
<evidence type="ECO:0000313" key="3">
    <source>
        <dbReference type="Proteomes" id="UP001055460"/>
    </source>
</evidence>
<name>A0A9Q9DEX2_ENSAD</name>
<dbReference type="Proteomes" id="UP001055460">
    <property type="component" value="Plasmid pB"/>
</dbReference>
<accession>A0A9Q9DEX2</accession>
<geneLocation type="plasmid" evidence="2 3">
    <name>pB</name>
</geneLocation>
<evidence type="ECO:0000313" key="2">
    <source>
        <dbReference type="EMBL" id="USJ28402.1"/>
    </source>
</evidence>
<dbReference type="RefSeq" id="WP_252161471.1">
    <property type="nucleotide sequence ID" value="NZ_CP098809.1"/>
</dbReference>
<feature type="compositionally biased region" description="Basic and acidic residues" evidence="1">
    <location>
        <begin position="130"/>
        <end position="155"/>
    </location>
</feature>
<reference evidence="2" key="1">
    <citation type="submission" date="2022-06" db="EMBL/GenBank/DDBJ databases">
        <title>Physiological and biochemical characterization and genomic elucidation of a strain of the genus Ensifer adhaerens M8 that combines arsenic oxidation and chromium reduction.</title>
        <authorList>
            <person name="Li X."/>
            <person name="Yu c."/>
        </authorList>
    </citation>
    <scope>NUCLEOTIDE SEQUENCE</scope>
    <source>
        <strain evidence="2">M8</strain>
        <plasmid evidence="2">pB</plasmid>
    </source>
</reference>